<dbReference type="EMBL" id="LABX01000173">
    <property type="protein sequence ID" value="KMO30522.1"/>
    <property type="molecule type" value="Genomic_DNA"/>
</dbReference>
<dbReference type="Proteomes" id="UP000035929">
    <property type="component" value="Unassembled WGS sequence"/>
</dbReference>
<reference evidence="10 11" key="1">
    <citation type="submission" date="2015-03" db="EMBL/GenBank/DDBJ databases">
        <title>Genome sequencing of Methylobacterium aquaticum DSM16371 type strain.</title>
        <authorList>
            <person name="Chaudhry V."/>
            <person name="Patil P.B."/>
        </authorList>
    </citation>
    <scope>NUCLEOTIDE SEQUENCE [LARGE SCALE GENOMIC DNA]</scope>
    <source>
        <strain evidence="10 11">DSM 16371</strain>
    </source>
</reference>
<comment type="function">
    <text evidence="9">Role in flagellar biosynthesis.</text>
</comment>
<feature type="transmembrane region" description="Helical" evidence="9">
    <location>
        <begin position="20"/>
        <end position="41"/>
    </location>
</feature>
<dbReference type="GO" id="GO:0005886">
    <property type="term" value="C:plasma membrane"/>
    <property type="evidence" value="ECO:0007669"/>
    <property type="project" value="UniProtKB-SubCell"/>
</dbReference>
<dbReference type="PANTHER" id="PTHR34040:SF2">
    <property type="entry name" value="FLAGELLAR BIOSYNTHETIC PROTEIN FLIQ"/>
    <property type="match status" value="1"/>
</dbReference>
<dbReference type="AlphaFoldDB" id="A0A0J6S9Z7"/>
<keyword evidence="10" id="KW-0969">Cilium</keyword>
<dbReference type="OrthoDB" id="9806440at2"/>
<evidence type="ECO:0000256" key="9">
    <source>
        <dbReference type="RuleBase" id="RU364090"/>
    </source>
</evidence>
<comment type="caution">
    <text evidence="10">The sequence shown here is derived from an EMBL/GenBank/DDBJ whole genome shotgun (WGS) entry which is preliminary data.</text>
</comment>
<keyword evidence="5 9" id="KW-0812">Transmembrane</keyword>
<sequence length="88" mass="9234">MTGLAILDVARDGILTFLKVAGPLMVVALVVGLVVSLFQALTQIQEQTLIYVPKIVAVFAAMLLMLPFMGDALAGYMTRIAARIAAGG</sequence>
<name>A0A0J6S9Z7_9HYPH</name>
<dbReference type="NCBIfam" id="TIGR01402">
    <property type="entry name" value="fliQ"/>
    <property type="match status" value="1"/>
</dbReference>
<evidence type="ECO:0000256" key="7">
    <source>
        <dbReference type="ARBA" id="ARBA00023136"/>
    </source>
</evidence>
<keyword evidence="8 9" id="KW-0975">Bacterial flagellum</keyword>
<evidence type="ECO:0000256" key="5">
    <source>
        <dbReference type="ARBA" id="ARBA00022692"/>
    </source>
</evidence>
<evidence type="ECO:0000256" key="6">
    <source>
        <dbReference type="ARBA" id="ARBA00022989"/>
    </source>
</evidence>
<evidence type="ECO:0000313" key="10">
    <source>
        <dbReference type="EMBL" id="KMO30522.1"/>
    </source>
</evidence>
<dbReference type="PANTHER" id="PTHR34040">
    <property type="entry name" value="FLAGELLAR BIOSYNTHETIC PROTEIN FLIQ"/>
    <property type="match status" value="1"/>
</dbReference>
<comment type="subcellular location">
    <subcellularLocation>
        <location evidence="1 9">Cell membrane</location>
        <topology evidence="1">Multi-pass membrane protein</topology>
    </subcellularLocation>
    <subcellularLocation>
        <location evidence="9">Bacterial flagellum basal body</location>
    </subcellularLocation>
</comment>
<gene>
    <name evidence="9" type="primary">fliQ</name>
    <name evidence="10" type="ORF">VP06_21695</name>
</gene>
<keyword evidence="10" id="KW-0966">Cell projection</keyword>
<dbReference type="PRINTS" id="PR00952">
    <property type="entry name" value="TYPE3IMQPROT"/>
</dbReference>
<evidence type="ECO:0000313" key="11">
    <source>
        <dbReference type="Proteomes" id="UP000035929"/>
    </source>
</evidence>
<organism evidence="10 11">
    <name type="scientific">Methylobacterium aquaticum</name>
    <dbReference type="NCBI Taxonomy" id="270351"/>
    <lineage>
        <taxon>Bacteria</taxon>
        <taxon>Pseudomonadati</taxon>
        <taxon>Pseudomonadota</taxon>
        <taxon>Alphaproteobacteria</taxon>
        <taxon>Hyphomicrobiales</taxon>
        <taxon>Methylobacteriaceae</taxon>
        <taxon>Methylobacterium</taxon>
    </lineage>
</organism>
<evidence type="ECO:0000256" key="2">
    <source>
        <dbReference type="ARBA" id="ARBA00006156"/>
    </source>
</evidence>
<keyword evidence="6 9" id="KW-1133">Transmembrane helix</keyword>
<dbReference type="Pfam" id="PF01313">
    <property type="entry name" value="Bac_export_3"/>
    <property type="match status" value="1"/>
</dbReference>
<keyword evidence="10" id="KW-0282">Flagellum</keyword>
<evidence type="ECO:0000256" key="3">
    <source>
        <dbReference type="ARBA" id="ARBA00021718"/>
    </source>
</evidence>
<dbReference type="GO" id="GO:0044780">
    <property type="term" value="P:bacterial-type flagellum assembly"/>
    <property type="evidence" value="ECO:0007669"/>
    <property type="project" value="InterPro"/>
</dbReference>
<proteinExistence type="inferred from homology"/>
<evidence type="ECO:0000256" key="4">
    <source>
        <dbReference type="ARBA" id="ARBA00022475"/>
    </source>
</evidence>
<dbReference type="PATRIC" id="fig|270351.6.peg.2108"/>
<dbReference type="NCBIfam" id="NF004671">
    <property type="entry name" value="PRK06010.1"/>
    <property type="match status" value="1"/>
</dbReference>
<protein>
    <recommendedName>
        <fullName evidence="3 9">Flagellar biosynthetic protein FliQ</fullName>
    </recommendedName>
</protein>
<dbReference type="InterPro" id="IPR006305">
    <property type="entry name" value="FliQ"/>
</dbReference>
<dbReference type="InterPro" id="IPR002191">
    <property type="entry name" value="Bac_export_3"/>
</dbReference>
<accession>A0A0J6S9Z7</accession>
<dbReference type="RefSeq" id="WP_048465850.1">
    <property type="nucleotide sequence ID" value="NZ_CP043627.1"/>
</dbReference>
<dbReference type="GO" id="GO:0009425">
    <property type="term" value="C:bacterial-type flagellum basal body"/>
    <property type="evidence" value="ECO:0007669"/>
    <property type="project" value="UniProtKB-SubCell"/>
</dbReference>
<comment type="similarity">
    <text evidence="2 9">Belongs to the FliQ/MopD/SpaQ family.</text>
</comment>
<dbReference type="PIRSF" id="PIRSF004669">
    <property type="entry name" value="FliQ"/>
    <property type="match status" value="1"/>
</dbReference>
<keyword evidence="7 9" id="KW-0472">Membrane</keyword>
<feature type="transmembrane region" description="Helical" evidence="9">
    <location>
        <begin position="48"/>
        <end position="69"/>
    </location>
</feature>
<evidence type="ECO:0000256" key="1">
    <source>
        <dbReference type="ARBA" id="ARBA00004651"/>
    </source>
</evidence>
<evidence type="ECO:0000256" key="8">
    <source>
        <dbReference type="ARBA" id="ARBA00023143"/>
    </source>
</evidence>
<keyword evidence="4 9" id="KW-1003">Cell membrane</keyword>
<dbReference type="GO" id="GO:0009306">
    <property type="term" value="P:protein secretion"/>
    <property type="evidence" value="ECO:0007669"/>
    <property type="project" value="InterPro"/>
</dbReference>